<evidence type="ECO:0000256" key="7">
    <source>
        <dbReference type="SAM" id="MobiDB-lite"/>
    </source>
</evidence>
<evidence type="ECO:0000256" key="2">
    <source>
        <dbReference type="ARBA" id="ARBA00022723"/>
    </source>
</evidence>
<evidence type="ECO:0000256" key="3">
    <source>
        <dbReference type="ARBA" id="ARBA00022801"/>
    </source>
</evidence>
<proteinExistence type="inferred from homology"/>
<evidence type="ECO:0000259" key="9">
    <source>
        <dbReference type="Pfam" id="PF01435"/>
    </source>
</evidence>
<evidence type="ECO:0000256" key="8">
    <source>
        <dbReference type="SAM" id="Phobius"/>
    </source>
</evidence>
<dbReference type="PANTHER" id="PTHR22726:SF1">
    <property type="entry name" value="METALLOENDOPEPTIDASE OMA1, MITOCHONDRIAL"/>
    <property type="match status" value="1"/>
</dbReference>
<reference evidence="10" key="1">
    <citation type="submission" date="2021-01" db="EMBL/GenBank/DDBJ databases">
        <authorList>
            <person name="Corre E."/>
            <person name="Pelletier E."/>
            <person name="Niang G."/>
            <person name="Scheremetjew M."/>
            <person name="Finn R."/>
            <person name="Kale V."/>
            <person name="Holt S."/>
            <person name="Cochrane G."/>
            <person name="Meng A."/>
            <person name="Brown T."/>
            <person name="Cohen L."/>
        </authorList>
    </citation>
    <scope>NUCLEOTIDE SEQUENCE</scope>
    <source>
        <strain evidence="10">CCMP127</strain>
    </source>
</reference>
<keyword evidence="5 6" id="KW-0482">Metalloprotease</keyword>
<dbReference type="GO" id="GO:0051603">
    <property type="term" value="P:proteolysis involved in protein catabolic process"/>
    <property type="evidence" value="ECO:0007669"/>
    <property type="project" value="TreeGrafter"/>
</dbReference>
<organism evidence="10">
    <name type="scientific">Amphora coffeiformis</name>
    <dbReference type="NCBI Taxonomy" id="265554"/>
    <lineage>
        <taxon>Eukaryota</taxon>
        <taxon>Sar</taxon>
        <taxon>Stramenopiles</taxon>
        <taxon>Ochrophyta</taxon>
        <taxon>Bacillariophyta</taxon>
        <taxon>Bacillariophyceae</taxon>
        <taxon>Bacillariophycidae</taxon>
        <taxon>Thalassiophysales</taxon>
        <taxon>Catenulaceae</taxon>
        <taxon>Amphora</taxon>
    </lineage>
</organism>
<keyword evidence="4 6" id="KW-0862">Zinc</keyword>
<dbReference type="GO" id="GO:0004222">
    <property type="term" value="F:metalloendopeptidase activity"/>
    <property type="evidence" value="ECO:0007669"/>
    <property type="project" value="InterPro"/>
</dbReference>
<keyword evidence="8" id="KW-1133">Transmembrane helix</keyword>
<sequence>MSQKNSLPGLCRRPPVGGGLPPYIWVGLGGTTALILTTYYAFLDEVPLTKRKRWMATSPEWEQRLGDAEYKNLLNAHRGDVLPANHRAAVTVKRVGERLAAAASDVLAREESQTQHQRNSSITSAIHNKPYTYTVIRSDTANAFVLPGNHVFVMTGLFRFMQDEDDLAAVLGHETAHNVARHAGEKVSAHVVINILARLSLLFDPTGVLFTWLIPAASLFRELPNSRQQEMEADQIGLLLSAQACFDPRAAPRFFRKLQDDNNGGNVEFLSTHPSHHRRIARLEESMPAALQTFQQDRCAPLRQAMKEARHVAAFQAQAREQQQYPPRTHNKKPSSSSL</sequence>
<evidence type="ECO:0000256" key="5">
    <source>
        <dbReference type="ARBA" id="ARBA00023049"/>
    </source>
</evidence>
<dbReference type="GO" id="GO:0016020">
    <property type="term" value="C:membrane"/>
    <property type="evidence" value="ECO:0007669"/>
    <property type="project" value="TreeGrafter"/>
</dbReference>
<dbReference type="Pfam" id="PF01435">
    <property type="entry name" value="Peptidase_M48"/>
    <property type="match status" value="1"/>
</dbReference>
<comment type="cofactor">
    <cofactor evidence="6">
        <name>Zn(2+)</name>
        <dbReference type="ChEBI" id="CHEBI:29105"/>
    </cofactor>
    <text evidence="6">Binds 1 zinc ion per subunit.</text>
</comment>
<feature type="transmembrane region" description="Helical" evidence="8">
    <location>
        <begin position="23"/>
        <end position="43"/>
    </location>
</feature>
<dbReference type="EMBL" id="HBIM01013486">
    <property type="protein sequence ID" value="CAE0413665.1"/>
    <property type="molecule type" value="Transcribed_RNA"/>
</dbReference>
<keyword evidence="8" id="KW-0812">Transmembrane</keyword>
<protein>
    <recommendedName>
        <fullName evidence="9">Peptidase M48 domain-containing protein</fullName>
    </recommendedName>
</protein>
<evidence type="ECO:0000256" key="4">
    <source>
        <dbReference type="ARBA" id="ARBA00022833"/>
    </source>
</evidence>
<evidence type="ECO:0000313" key="10">
    <source>
        <dbReference type="EMBL" id="CAE0413665.1"/>
    </source>
</evidence>
<evidence type="ECO:0000256" key="6">
    <source>
        <dbReference type="RuleBase" id="RU003983"/>
    </source>
</evidence>
<dbReference type="PANTHER" id="PTHR22726">
    <property type="entry name" value="METALLOENDOPEPTIDASE OMA1"/>
    <property type="match status" value="1"/>
</dbReference>
<name>A0A7S3L722_9STRA</name>
<keyword evidence="3 6" id="KW-0378">Hydrolase</keyword>
<feature type="region of interest" description="Disordered" evidence="7">
    <location>
        <begin position="318"/>
        <end position="339"/>
    </location>
</feature>
<feature type="domain" description="Peptidase M48" evidence="9">
    <location>
        <begin position="123"/>
        <end position="285"/>
    </location>
</feature>
<keyword evidence="1 6" id="KW-0645">Protease</keyword>
<keyword evidence="8" id="KW-0472">Membrane</keyword>
<dbReference type="GO" id="GO:0046872">
    <property type="term" value="F:metal ion binding"/>
    <property type="evidence" value="ECO:0007669"/>
    <property type="project" value="UniProtKB-KW"/>
</dbReference>
<dbReference type="InterPro" id="IPR051156">
    <property type="entry name" value="Mito/Outer_Membr_Metalloprot"/>
</dbReference>
<dbReference type="AlphaFoldDB" id="A0A7S3L722"/>
<accession>A0A7S3L722</accession>
<keyword evidence="2" id="KW-0479">Metal-binding</keyword>
<comment type="similarity">
    <text evidence="6">Belongs to the peptidase M48 family.</text>
</comment>
<evidence type="ECO:0000256" key="1">
    <source>
        <dbReference type="ARBA" id="ARBA00022670"/>
    </source>
</evidence>
<gene>
    <name evidence="10" type="ORF">ACOF00016_LOCUS10916</name>
</gene>
<dbReference type="CDD" id="cd07331">
    <property type="entry name" value="M48C_Oma1_like"/>
    <property type="match status" value="1"/>
</dbReference>
<dbReference type="Gene3D" id="3.30.2010.10">
    <property type="entry name" value="Metalloproteases ('zincins'), catalytic domain"/>
    <property type="match status" value="1"/>
</dbReference>
<dbReference type="InterPro" id="IPR001915">
    <property type="entry name" value="Peptidase_M48"/>
</dbReference>